<sequence length="752" mass="84301">MIKALKNLNLGTKTTVFLASALSILLIGMNIFTASYTHDIITNKVNNQLEQRLDEIHTTVTIYDDLIKDTADDLHKAFKSQFNSFEVDENRQISVNNVITNVLISNNTVLNNNKDYVDNYTKLQGSIGSIFIKKGDEFISISTSMKKPDGTRPLGSTIRKGSPAYDALLKKENYFGAVHLFNQEYMSVYSPIIKNNKIIGALYIGYNYTRSFNTLKDNLKSKVIGKTGHLFIVSTNKNTKGSYIINRNDYEKNILNDPDAKKYIDKLFASEKGSLTYARVDKNSGEKYQRTLIFKNYDSRDWKIVLRATKREFFQESTEFITTLIIISIFSIVLITALILYVIKKLIKNPINKFQTGLIEFFKFLNNEKENTNTINIDTNDEIGSMAKLVNENIKQIEKNINKDKMLISNTVEVASEVNKGFLDKRINANSNNPMLNELRDVVNKMLDNTTNHINSVQKLLNAYSNYDYTKSLKIDNVQADIKKLFENSNFLGTSINELLKQNLNDGFTLKHSSEELKELTSKLNISSNEQAASLEETAASLEELTSTMQSSQLAMKTMNETSNKLIHQVEIGKKSANNTAISMDNINEQTNSIAQAITIIDQIAFQTNILSLNAAVEAATAGEAGKGFAVVAQEVRNLANRSADAANEIKQIVESATTKANEGKQIANEMIEGYTLLENSIIKSKELFEEVSNNSKEQLHGIEQINDAVNSLDQITQSNAHIANKADDISSNTNKIANKIVEEAQKAKIKE</sequence>
<keyword evidence="5" id="KW-1133">Transmembrane helix</keyword>
<dbReference type="Gene3D" id="3.30.450.20">
    <property type="entry name" value="PAS domain"/>
    <property type="match status" value="1"/>
</dbReference>
<dbReference type="GO" id="GO:0007165">
    <property type="term" value="P:signal transduction"/>
    <property type="evidence" value="ECO:0007669"/>
    <property type="project" value="UniProtKB-KW"/>
</dbReference>
<feature type="coiled-coil region" evidence="4">
    <location>
        <begin position="510"/>
        <end position="545"/>
    </location>
</feature>
<dbReference type="InterPro" id="IPR029151">
    <property type="entry name" value="Sensor-like_sf"/>
</dbReference>
<dbReference type="GO" id="GO:0005886">
    <property type="term" value="C:plasma membrane"/>
    <property type="evidence" value="ECO:0007669"/>
    <property type="project" value="TreeGrafter"/>
</dbReference>
<evidence type="ECO:0000256" key="2">
    <source>
        <dbReference type="ARBA" id="ARBA00029447"/>
    </source>
</evidence>
<gene>
    <name evidence="7" type="ORF">AMRN_0397</name>
    <name evidence="8" type="ORF">CPH92_11465</name>
</gene>
<dbReference type="SMART" id="SM00283">
    <property type="entry name" value="MA"/>
    <property type="match status" value="1"/>
</dbReference>
<dbReference type="EMBL" id="CP032101">
    <property type="protein sequence ID" value="AXX86166.1"/>
    <property type="molecule type" value="Genomic_DNA"/>
</dbReference>
<reference evidence="7 10" key="3">
    <citation type="submission" date="2018-08" db="EMBL/GenBank/DDBJ databases">
        <title>Complete genome of the Arcobacter marinus type strain JCM 15502.</title>
        <authorList>
            <person name="Miller W.G."/>
            <person name="Yee E."/>
            <person name="Huynh S."/>
            <person name="Parker C.T."/>
        </authorList>
    </citation>
    <scope>NUCLEOTIDE SEQUENCE [LARGE SCALE GENOMIC DNA]</scope>
    <source>
        <strain evidence="7 10">JCM 15502</strain>
    </source>
</reference>
<evidence type="ECO:0000256" key="5">
    <source>
        <dbReference type="SAM" id="Phobius"/>
    </source>
</evidence>
<reference evidence="9" key="1">
    <citation type="submission" date="2017-09" db="EMBL/GenBank/DDBJ databases">
        <title>Arcobacter canalis sp. nov., a new species isolated from a water canal contaminated with urban sewage.</title>
        <authorList>
            <person name="Perez-Cataluna A."/>
            <person name="Salas-Masso N."/>
            <person name="Figueras M.J."/>
        </authorList>
    </citation>
    <scope>NUCLEOTIDE SEQUENCE [LARGE SCALE GENOMIC DNA]</scope>
    <source>
        <strain evidence="9">CECT 7727</strain>
    </source>
</reference>
<evidence type="ECO:0000313" key="7">
    <source>
        <dbReference type="EMBL" id="AXX86166.1"/>
    </source>
</evidence>
<dbReference type="InterPro" id="IPR033462">
    <property type="entry name" value="Cache_3-Cache_2"/>
</dbReference>
<dbReference type="Pfam" id="PF17201">
    <property type="entry name" value="Cache_3-Cache_2"/>
    <property type="match status" value="1"/>
</dbReference>
<feature type="transmembrane region" description="Helical" evidence="5">
    <location>
        <begin position="320"/>
        <end position="343"/>
    </location>
</feature>
<dbReference type="CDD" id="cd11386">
    <property type="entry name" value="MCP_signal"/>
    <property type="match status" value="1"/>
</dbReference>
<dbReference type="GO" id="GO:0004888">
    <property type="term" value="F:transmembrane signaling receptor activity"/>
    <property type="evidence" value="ECO:0007669"/>
    <property type="project" value="InterPro"/>
</dbReference>
<keyword evidence="4" id="KW-0175">Coiled coil</keyword>
<keyword evidence="5" id="KW-0472">Membrane</keyword>
<feature type="domain" description="Methyl-accepting transducer" evidence="6">
    <location>
        <begin position="506"/>
        <end position="738"/>
    </location>
</feature>
<name>A0A347THT8_9BACT</name>
<dbReference type="Proteomes" id="UP000224740">
    <property type="component" value="Unassembled WGS sequence"/>
</dbReference>
<dbReference type="GO" id="GO:0006935">
    <property type="term" value="P:chemotaxis"/>
    <property type="evidence" value="ECO:0007669"/>
    <property type="project" value="UniProtKB-KW"/>
</dbReference>
<evidence type="ECO:0000256" key="3">
    <source>
        <dbReference type="PROSITE-ProRule" id="PRU00284"/>
    </source>
</evidence>
<keyword evidence="3" id="KW-0807">Transducer</keyword>
<dbReference type="InterPro" id="IPR004089">
    <property type="entry name" value="MCPsignal_dom"/>
</dbReference>
<evidence type="ECO:0000313" key="9">
    <source>
        <dbReference type="Proteomes" id="UP000224740"/>
    </source>
</evidence>
<dbReference type="Proteomes" id="UP000264693">
    <property type="component" value="Chromosome"/>
</dbReference>
<dbReference type="PANTHER" id="PTHR43531">
    <property type="entry name" value="PROTEIN ICFG"/>
    <property type="match status" value="1"/>
</dbReference>
<reference evidence="8" key="2">
    <citation type="submission" date="2017-09" db="EMBL/GenBank/DDBJ databases">
        <authorList>
            <person name="Perez-Cataluna A."/>
            <person name="Figueras M.J."/>
            <person name="Salas-Masso N."/>
        </authorList>
    </citation>
    <scope>NUCLEOTIDE SEQUENCE</scope>
    <source>
        <strain evidence="8">CECT 7727</strain>
    </source>
</reference>
<comment type="similarity">
    <text evidence="2">Belongs to the methyl-accepting chemotaxis (MCP) protein family.</text>
</comment>
<evidence type="ECO:0000313" key="10">
    <source>
        <dbReference type="Proteomes" id="UP000264693"/>
    </source>
</evidence>
<keyword evidence="5" id="KW-0812">Transmembrane</keyword>
<dbReference type="Gene3D" id="1.10.287.950">
    <property type="entry name" value="Methyl-accepting chemotaxis protein"/>
    <property type="match status" value="1"/>
</dbReference>
<dbReference type="Gene3D" id="6.10.340.10">
    <property type="match status" value="1"/>
</dbReference>
<proteinExistence type="inferred from homology"/>
<evidence type="ECO:0000256" key="4">
    <source>
        <dbReference type="SAM" id="Coils"/>
    </source>
</evidence>
<dbReference type="InterPro" id="IPR004090">
    <property type="entry name" value="Chemotax_Me-accpt_rcpt"/>
</dbReference>
<dbReference type="AlphaFoldDB" id="A0A347THT8"/>
<dbReference type="Pfam" id="PF00015">
    <property type="entry name" value="MCPsignal"/>
    <property type="match status" value="1"/>
</dbReference>
<keyword evidence="9" id="KW-1185">Reference proteome</keyword>
<dbReference type="EMBL" id="NXAO01000053">
    <property type="protein sequence ID" value="PHO14534.1"/>
    <property type="molecule type" value="Genomic_DNA"/>
</dbReference>
<dbReference type="InterPro" id="IPR051310">
    <property type="entry name" value="MCP_chemotaxis"/>
</dbReference>
<dbReference type="KEGG" id="amar:AMRN_0397"/>
<evidence type="ECO:0000259" key="6">
    <source>
        <dbReference type="PROSITE" id="PS50111"/>
    </source>
</evidence>
<accession>A0A347THT8</accession>
<keyword evidence="1" id="KW-0145">Chemotaxis</keyword>
<dbReference type="SUPFAM" id="SSF103190">
    <property type="entry name" value="Sensory domain-like"/>
    <property type="match status" value="1"/>
</dbReference>
<dbReference type="PRINTS" id="PR00260">
    <property type="entry name" value="CHEMTRNSDUCR"/>
</dbReference>
<evidence type="ECO:0000313" key="8">
    <source>
        <dbReference type="EMBL" id="PHO14534.1"/>
    </source>
</evidence>
<dbReference type="SUPFAM" id="SSF58104">
    <property type="entry name" value="Methyl-accepting chemotaxis protein (MCP) signaling domain"/>
    <property type="match status" value="1"/>
</dbReference>
<dbReference type="PANTHER" id="PTHR43531:SF11">
    <property type="entry name" value="METHYL-ACCEPTING CHEMOTAXIS PROTEIN 3"/>
    <property type="match status" value="1"/>
</dbReference>
<dbReference type="RefSeq" id="WP_099311971.1">
    <property type="nucleotide sequence ID" value="NZ_CP032101.1"/>
</dbReference>
<protein>
    <submittedName>
        <fullName evidence="7">Cache sensor-containing MCP-domain signal transduction protein</fullName>
    </submittedName>
    <submittedName>
        <fullName evidence="8">Chemotaxis protein</fullName>
    </submittedName>
</protein>
<evidence type="ECO:0000256" key="1">
    <source>
        <dbReference type="ARBA" id="ARBA00022500"/>
    </source>
</evidence>
<organism evidence="7 10">
    <name type="scientific">Malaciobacter marinus</name>
    <dbReference type="NCBI Taxonomy" id="505249"/>
    <lineage>
        <taxon>Bacteria</taxon>
        <taxon>Pseudomonadati</taxon>
        <taxon>Campylobacterota</taxon>
        <taxon>Epsilonproteobacteria</taxon>
        <taxon>Campylobacterales</taxon>
        <taxon>Arcobacteraceae</taxon>
        <taxon>Malaciobacter</taxon>
    </lineage>
</organism>
<dbReference type="PROSITE" id="PS50111">
    <property type="entry name" value="CHEMOTAXIS_TRANSDUC_2"/>
    <property type="match status" value="1"/>
</dbReference>